<dbReference type="PANTHER" id="PTHR34383">
    <property type="entry name" value="POLYPHOSPHATE:AMP PHOSPHOTRANSFERASE-RELATED"/>
    <property type="match status" value="1"/>
</dbReference>
<dbReference type="STRING" id="546414.Deide_01310"/>
<dbReference type="Proteomes" id="UP000002208">
    <property type="component" value="Chromosome"/>
</dbReference>
<dbReference type="SUPFAM" id="SSF52540">
    <property type="entry name" value="P-loop containing nucleoside triphosphate hydrolases"/>
    <property type="match status" value="1"/>
</dbReference>
<dbReference type="InterPro" id="IPR016898">
    <property type="entry name" value="Polyphosphate_phosphotransfera"/>
</dbReference>
<name>C1CYB5_DEIDV</name>
<dbReference type="EMBL" id="CP001114">
    <property type="protein sequence ID" value="ACO44936.1"/>
    <property type="molecule type" value="Genomic_DNA"/>
</dbReference>
<evidence type="ECO:0000313" key="4">
    <source>
        <dbReference type="EMBL" id="ACO44936.1"/>
    </source>
</evidence>
<keyword evidence="1" id="KW-0808">Transferase</keyword>
<evidence type="ECO:0000313" key="5">
    <source>
        <dbReference type="Proteomes" id="UP000002208"/>
    </source>
</evidence>
<dbReference type="RefSeq" id="WP_012692059.1">
    <property type="nucleotide sequence ID" value="NC_012526.1"/>
</dbReference>
<protein>
    <submittedName>
        <fullName evidence="4">Putative Polyphosphate kinase 2 family protein</fullName>
    </submittedName>
</protein>
<sequence length="266" mass="30656">MNSESYRVQAGKKISLADWSTKGHAGLTKEEGQVLLAPLLEELAEWQERLYAENQQALLIVLQARDAGGKDGVVKKVIGAFNPNGVHISNFKVPSEEERAHDFLWRVHAQAPRKGMIGVFNRSHYEDALVTRVYKLIDVVTAEQRLMHIRHFEDMLSSNGTRILKFYLHISQEEQKRRLQARLDEPGKNWKFNPGDLKDREHWDQFTEAYEAALSTTSDDAPWFVIPADQKWFRDLLISKIVLETLKAMNPQYPAITYDLKTIEIK</sequence>
<dbReference type="GO" id="GO:0008976">
    <property type="term" value="F:polyphosphate kinase activity"/>
    <property type="evidence" value="ECO:0007669"/>
    <property type="project" value="InterPro"/>
</dbReference>
<dbReference type="PANTHER" id="PTHR34383:SF3">
    <property type="entry name" value="POLYPHOSPHATE:AMP PHOSPHOTRANSFERASE"/>
    <property type="match status" value="1"/>
</dbReference>
<dbReference type="AlphaFoldDB" id="C1CYB5"/>
<dbReference type="InterPro" id="IPR022488">
    <property type="entry name" value="PPK2-related"/>
</dbReference>
<gene>
    <name evidence="4" type="ordered locus">Deide_01310</name>
</gene>
<evidence type="ECO:0000256" key="1">
    <source>
        <dbReference type="ARBA" id="ARBA00022679"/>
    </source>
</evidence>
<dbReference type="GO" id="GO:0006797">
    <property type="term" value="P:polyphosphate metabolic process"/>
    <property type="evidence" value="ECO:0007669"/>
    <property type="project" value="InterPro"/>
</dbReference>
<dbReference type="eggNOG" id="COG2326">
    <property type="taxonomic scope" value="Bacteria"/>
</dbReference>
<proteinExistence type="predicted"/>
<organism evidence="4 5">
    <name type="scientific">Deinococcus deserti (strain DSM 17065 / CIP 109153 / LMG 22923 / VCD115)</name>
    <dbReference type="NCBI Taxonomy" id="546414"/>
    <lineage>
        <taxon>Bacteria</taxon>
        <taxon>Thermotogati</taxon>
        <taxon>Deinococcota</taxon>
        <taxon>Deinococci</taxon>
        <taxon>Deinococcales</taxon>
        <taxon>Deinococcaceae</taxon>
        <taxon>Deinococcus</taxon>
    </lineage>
</organism>
<dbReference type="Pfam" id="PF03976">
    <property type="entry name" value="PPK2"/>
    <property type="match status" value="1"/>
</dbReference>
<dbReference type="PaxDb" id="546414-Deide_01310"/>
<keyword evidence="2 4" id="KW-0418">Kinase</keyword>
<dbReference type="NCBIfam" id="TIGR03709">
    <property type="entry name" value="PPK2_rel_1"/>
    <property type="match status" value="1"/>
</dbReference>
<dbReference type="Gene3D" id="3.40.50.300">
    <property type="entry name" value="P-loop containing nucleotide triphosphate hydrolases"/>
    <property type="match status" value="1"/>
</dbReference>
<reference evidence="4 5" key="1">
    <citation type="journal article" date="2009" name="PLoS Genet.">
        <title>Alliance of proteomics and genomics to unravel the specificities of Sahara bacterium Deinococcus deserti.</title>
        <authorList>
            <person name="de Groot A."/>
            <person name="Dulermo R."/>
            <person name="Ortet P."/>
            <person name="Blanchard L."/>
            <person name="Guerin P."/>
            <person name="Fernandez B."/>
            <person name="Vacherie B."/>
            <person name="Dossat C."/>
            <person name="Jolivet E."/>
            <person name="Siguier P."/>
            <person name="Chandler M."/>
            <person name="Barakat M."/>
            <person name="Dedieu A."/>
            <person name="Barbe V."/>
            <person name="Heulin T."/>
            <person name="Sommer S."/>
            <person name="Achouak W."/>
            <person name="Armengaud J."/>
        </authorList>
    </citation>
    <scope>NUCLEOTIDE SEQUENCE [LARGE SCALE GENOMIC DNA]</scope>
    <source>
        <strain evidence="5">DSM 17065 / CIP 109153 / LMG 22923 / VCD115</strain>
    </source>
</reference>
<accession>C1CYB5</accession>
<dbReference type="HOGENOM" id="CLU_048699_1_2_0"/>
<keyword evidence="5" id="KW-1185">Reference proteome</keyword>
<evidence type="ECO:0000256" key="2">
    <source>
        <dbReference type="ARBA" id="ARBA00022777"/>
    </source>
</evidence>
<dbReference type="PIRSF" id="PIRSF028756">
    <property type="entry name" value="PPK2_prd"/>
    <property type="match status" value="1"/>
</dbReference>
<feature type="domain" description="Polyphosphate kinase-2-related" evidence="3">
    <location>
        <begin position="28"/>
        <end position="252"/>
    </location>
</feature>
<evidence type="ECO:0000259" key="3">
    <source>
        <dbReference type="Pfam" id="PF03976"/>
    </source>
</evidence>
<dbReference type="OrthoDB" id="9775224at2"/>
<dbReference type="InterPro" id="IPR027417">
    <property type="entry name" value="P-loop_NTPase"/>
</dbReference>
<dbReference type="InterPro" id="IPR022300">
    <property type="entry name" value="PPK2-rel_1"/>
</dbReference>
<dbReference type="KEGG" id="ddr:Deide_01310"/>